<protein>
    <submittedName>
        <fullName evidence="1">Uncharacterized protein</fullName>
    </submittedName>
</protein>
<evidence type="ECO:0000313" key="1">
    <source>
        <dbReference type="EMBL" id="CAH2064680.1"/>
    </source>
</evidence>
<sequence>MRLWFSQEIIKGLPTTSAKEVVYGQTALLREDIKKVRLVANPGCYPTLVQLPLILLIKVYLISFSEF</sequence>
<organism evidence="1 2">
    <name type="scientific">Thlaspi arvense</name>
    <name type="common">Field penny-cress</name>
    <dbReference type="NCBI Taxonomy" id="13288"/>
    <lineage>
        <taxon>Eukaryota</taxon>
        <taxon>Viridiplantae</taxon>
        <taxon>Streptophyta</taxon>
        <taxon>Embryophyta</taxon>
        <taxon>Tracheophyta</taxon>
        <taxon>Spermatophyta</taxon>
        <taxon>Magnoliopsida</taxon>
        <taxon>eudicotyledons</taxon>
        <taxon>Gunneridae</taxon>
        <taxon>Pentapetalae</taxon>
        <taxon>rosids</taxon>
        <taxon>malvids</taxon>
        <taxon>Brassicales</taxon>
        <taxon>Brassicaceae</taxon>
        <taxon>Thlaspideae</taxon>
        <taxon>Thlaspi</taxon>
    </lineage>
</organism>
<dbReference type="Gene3D" id="3.40.50.720">
    <property type="entry name" value="NAD(P)-binding Rossmann-like Domain"/>
    <property type="match status" value="1"/>
</dbReference>
<dbReference type="InterPro" id="IPR050085">
    <property type="entry name" value="AGPR"/>
</dbReference>
<name>A0AAU9SID6_THLAR</name>
<gene>
    <name evidence="1" type="ORF">TAV2_LOCUS17702</name>
</gene>
<dbReference type="InterPro" id="IPR036291">
    <property type="entry name" value="NAD(P)-bd_dom_sf"/>
</dbReference>
<dbReference type="PANTHER" id="PTHR32338:SF10">
    <property type="entry name" value="N-ACETYL-GAMMA-GLUTAMYL-PHOSPHATE REDUCTASE, CHLOROPLASTIC-RELATED"/>
    <property type="match status" value="1"/>
</dbReference>
<dbReference type="EMBL" id="OU466861">
    <property type="protein sequence ID" value="CAH2064680.1"/>
    <property type="molecule type" value="Genomic_DNA"/>
</dbReference>
<accession>A0AAU9SID6</accession>
<dbReference type="Proteomes" id="UP000836841">
    <property type="component" value="Chromosome 5"/>
</dbReference>
<dbReference type="AlphaFoldDB" id="A0AAU9SID6"/>
<dbReference type="SUPFAM" id="SSF51735">
    <property type="entry name" value="NAD(P)-binding Rossmann-fold domains"/>
    <property type="match status" value="1"/>
</dbReference>
<evidence type="ECO:0000313" key="2">
    <source>
        <dbReference type="Proteomes" id="UP000836841"/>
    </source>
</evidence>
<proteinExistence type="predicted"/>
<keyword evidence="2" id="KW-1185">Reference proteome</keyword>
<dbReference type="PANTHER" id="PTHR32338">
    <property type="entry name" value="N-ACETYL-GAMMA-GLUTAMYL-PHOSPHATE REDUCTASE, CHLOROPLASTIC-RELATED-RELATED"/>
    <property type="match status" value="1"/>
</dbReference>
<reference evidence="1 2" key="1">
    <citation type="submission" date="2022-03" db="EMBL/GenBank/DDBJ databases">
        <authorList>
            <person name="Nunn A."/>
            <person name="Chopra R."/>
            <person name="Nunn A."/>
            <person name="Contreras Garrido A."/>
        </authorList>
    </citation>
    <scope>NUCLEOTIDE SEQUENCE [LARGE SCALE GENOMIC DNA]</scope>
</reference>